<dbReference type="EC" id="2.7.13.3" evidence="3"/>
<keyword evidence="6" id="KW-0808">Transferase</keyword>
<protein>
    <recommendedName>
        <fullName evidence="3">histidine kinase</fullName>
        <ecNumber evidence="3">2.7.13.3</ecNumber>
    </recommendedName>
</protein>
<keyword evidence="11 14" id="KW-1133">Transmembrane helix</keyword>
<feature type="domain" description="Histidine kinase" evidence="15">
    <location>
        <begin position="259"/>
        <end position="475"/>
    </location>
</feature>
<dbReference type="Pfam" id="PF00512">
    <property type="entry name" value="HisKA"/>
    <property type="match status" value="1"/>
</dbReference>
<name>D9SGM3_GALCS</name>
<dbReference type="KEGG" id="gca:Galf_1656"/>
<feature type="transmembrane region" description="Helical" evidence="14">
    <location>
        <begin position="12"/>
        <end position="33"/>
    </location>
</feature>
<dbReference type="Pfam" id="PF02518">
    <property type="entry name" value="HATPase_c"/>
    <property type="match status" value="1"/>
</dbReference>
<dbReference type="CDD" id="cd06225">
    <property type="entry name" value="HAMP"/>
    <property type="match status" value="1"/>
</dbReference>
<dbReference type="SUPFAM" id="SSF55874">
    <property type="entry name" value="ATPase domain of HSP90 chaperone/DNA topoisomerase II/histidine kinase"/>
    <property type="match status" value="1"/>
</dbReference>
<evidence type="ECO:0000313" key="18">
    <source>
        <dbReference type="Proteomes" id="UP000001235"/>
    </source>
</evidence>
<dbReference type="SMART" id="SM00388">
    <property type="entry name" value="HisKA"/>
    <property type="match status" value="1"/>
</dbReference>
<dbReference type="InterPro" id="IPR050398">
    <property type="entry name" value="HssS/ArlS-like"/>
</dbReference>
<dbReference type="GO" id="GO:0005524">
    <property type="term" value="F:ATP binding"/>
    <property type="evidence" value="ECO:0007669"/>
    <property type="project" value="UniProtKB-KW"/>
</dbReference>
<dbReference type="CDD" id="cd00082">
    <property type="entry name" value="HisKA"/>
    <property type="match status" value="1"/>
</dbReference>
<dbReference type="SMART" id="SM00304">
    <property type="entry name" value="HAMP"/>
    <property type="match status" value="1"/>
</dbReference>
<dbReference type="Proteomes" id="UP000001235">
    <property type="component" value="Chromosome"/>
</dbReference>
<dbReference type="PROSITE" id="PS50109">
    <property type="entry name" value="HIS_KIN"/>
    <property type="match status" value="1"/>
</dbReference>
<dbReference type="STRING" id="395494.Galf_1656"/>
<gene>
    <name evidence="17" type="ordered locus">Galf_1656</name>
</gene>
<sequence precursor="true">MFVWHPKSFSALILAGYLFASLPLIFSLIYSATAINQLSTQNRQVVYKAERIAHFSRILVNHAASMERSVKLTSILEDKSLLKKYFQSHDEFRDILQNLSSLPLTDKQRQLIQIIESSESAIFHDVTKILDARKHIVQRHVDFSTLIVATQDFLNHGDAPIEREVEAMQKMADQANRIIMLLLAGLVPFVTLLAFGFSVLITRPIRQIDNAIRSMGNGNLSSPVEINGPQDLQQLANRLNWMRQRLMEIEDQKSTFLQHVSHELKTPLTSIREGANLLCEGVAGKLTERQSEITKILYSNSLHLQKRIEDLLNFSALQSAKAILIRQNVALKPLLDLIVHDQYLAMTNKSLKIELLCPDLSIECDQQKLGIIMDNLLSNAIKYSPVGGQIKIRVKEINDTIRLDVIDSGPGIDPTDRERIFDAFYQGRKAPQSHIRGTGLGLAIAREYALAHSGTLELTELEAGTCFRLALPATRMVVTA</sequence>
<evidence type="ECO:0000259" key="15">
    <source>
        <dbReference type="PROSITE" id="PS50109"/>
    </source>
</evidence>
<dbReference type="PANTHER" id="PTHR45528">
    <property type="entry name" value="SENSOR HISTIDINE KINASE CPXA"/>
    <property type="match status" value="1"/>
</dbReference>
<dbReference type="CDD" id="cd00075">
    <property type="entry name" value="HATPase"/>
    <property type="match status" value="1"/>
</dbReference>
<keyword evidence="12" id="KW-0902">Two-component regulatory system</keyword>
<evidence type="ECO:0000256" key="3">
    <source>
        <dbReference type="ARBA" id="ARBA00012438"/>
    </source>
</evidence>
<dbReference type="PANTHER" id="PTHR45528:SF1">
    <property type="entry name" value="SENSOR HISTIDINE KINASE CPXA"/>
    <property type="match status" value="1"/>
</dbReference>
<evidence type="ECO:0000256" key="5">
    <source>
        <dbReference type="ARBA" id="ARBA00022553"/>
    </source>
</evidence>
<comment type="subcellular location">
    <subcellularLocation>
        <location evidence="2">Cell membrane</location>
        <topology evidence="2">Multi-pass membrane protein</topology>
    </subcellularLocation>
</comment>
<accession>D9SGM3</accession>
<dbReference type="SMART" id="SM00387">
    <property type="entry name" value="HATPase_c"/>
    <property type="match status" value="1"/>
</dbReference>
<dbReference type="SUPFAM" id="SSF47384">
    <property type="entry name" value="Homodimeric domain of signal transducing histidine kinase"/>
    <property type="match status" value="1"/>
</dbReference>
<keyword evidence="4" id="KW-1003">Cell membrane</keyword>
<evidence type="ECO:0000313" key="17">
    <source>
        <dbReference type="EMBL" id="ADL55670.1"/>
    </source>
</evidence>
<dbReference type="InterPro" id="IPR003594">
    <property type="entry name" value="HATPase_dom"/>
</dbReference>
<dbReference type="AlphaFoldDB" id="D9SGM3"/>
<dbReference type="PROSITE" id="PS50885">
    <property type="entry name" value="HAMP"/>
    <property type="match status" value="1"/>
</dbReference>
<dbReference type="Gene3D" id="6.10.340.10">
    <property type="match status" value="1"/>
</dbReference>
<keyword evidence="10" id="KW-0067">ATP-binding</keyword>
<evidence type="ECO:0000256" key="2">
    <source>
        <dbReference type="ARBA" id="ARBA00004651"/>
    </source>
</evidence>
<dbReference type="InterPro" id="IPR003661">
    <property type="entry name" value="HisK_dim/P_dom"/>
</dbReference>
<evidence type="ECO:0000256" key="9">
    <source>
        <dbReference type="ARBA" id="ARBA00022777"/>
    </source>
</evidence>
<dbReference type="Gene3D" id="1.10.287.130">
    <property type="match status" value="1"/>
</dbReference>
<evidence type="ECO:0000256" key="13">
    <source>
        <dbReference type="ARBA" id="ARBA00023136"/>
    </source>
</evidence>
<keyword evidence="5" id="KW-0597">Phosphoprotein</keyword>
<dbReference type="InterPro" id="IPR003660">
    <property type="entry name" value="HAMP_dom"/>
</dbReference>
<keyword evidence="18" id="KW-1185">Reference proteome</keyword>
<evidence type="ECO:0000256" key="11">
    <source>
        <dbReference type="ARBA" id="ARBA00022989"/>
    </source>
</evidence>
<keyword evidence="8" id="KW-0547">Nucleotide-binding</keyword>
<evidence type="ECO:0000256" key="8">
    <source>
        <dbReference type="ARBA" id="ARBA00022741"/>
    </source>
</evidence>
<evidence type="ECO:0000256" key="14">
    <source>
        <dbReference type="SAM" id="Phobius"/>
    </source>
</evidence>
<evidence type="ECO:0000256" key="4">
    <source>
        <dbReference type="ARBA" id="ARBA00022475"/>
    </source>
</evidence>
<evidence type="ECO:0000256" key="7">
    <source>
        <dbReference type="ARBA" id="ARBA00022692"/>
    </source>
</evidence>
<dbReference type="PRINTS" id="PR00344">
    <property type="entry name" value="BCTRLSENSOR"/>
</dbReference>
<reference evidence="17 18" key="1">
    <citation type="submission" date="2010-08" db="EMBL/GenBank/DDBJ databases">
        <title>Complete sequence of Gallionella capsiferriformans ES-2.</title>
        <authorList>
            <consortium name="US DOE Joint Genome Institute"/>
            <person name="Lucas S."/>
            <person name="Copeland A."/>
            <person name="Lapidus A."/>
            <person name="Cheng J.-F."/>
            <person name="Bruce D."/>
            <person name="Goodwin L."/>
            <person name="Pitluck S."/>
            <person name="Chertkov O."/>
            <person name="Davenport K.W."/>
            <person name="Detter J.C."/>
            <person name="Han C."/>
            <person name="Tapia R."/>
            <person name="Land M."/>
            <person name="Hauser L."/>
            <person name="Chang Y.-J."/>
            <person name="Jeffries C."/>
            <person name="Kyrpides N."/>
            <person name="Ivanova N."/>
            <person name="Mikhailova N."/>
            <person name="Shelobolina E.S."/>
            <person name="Picardal F."/>
            <person name="Roden E."/>
            <person name="Emerson D."/>
            <person name="Woyke T."/>
        </authorList>
    </citation>
    <scope>NUCLEOTIDE SEQUENCE [LARGE SCALE GENOMIC DNA]</scope>
    <source>
        <strain evidence="17 18">ES-2</strain>
    </source>
</reference>
<dbReference type="GO" id="GO:0000155">
    <property type="term" value="F:phosphorelay sensor kinase activity"/>
    <property type="evidence" value="ECO:0007669"/>
    <property type="project" value="InterPro"/>
</dbReference>
<dbReference type="Pfam" id="PF00672">
    <property type="entry name" value="HAMP"/>
    <property type="match status" value="1"/>
</dbReference>
<dbReference type="eggNOG" id="COG2205">
    <property type="taxonomic scope" value="Bacteria"/>
</dbReference>
<dbReference type="SUPFAM" id="SSF158472">
    <property type="entry name" value="HAMP domain-like"/>
    <property type="match status" value="1"/>
</dbReference>
<evidence type="ECO:0000256" key="1">
    <source>
        <dbReference type="ARBA" id="ARBA00000085"/>
    </source>
</evidence>
<dbReference type="InterPro" id="IPR036097">
    <property type="entry name" value="HisK_dim/P_sf"/>
</dbReference>
<feature type="transmembrane region" description="Helical" evidence="14">
    <location>
        <begin position="178"/>
        <end position="201"/>
    </location>
</feature>
<evidence type="ECO:0000259" key="16">
    <source>
        <dbReference type="PROSITE" id="PS50885"/>
    </source>
</evidence>
<evidence type="ECO:0000256" key="12">
    <source>
        <dbReference type="ARBA" id="ARBA00023012"/>
    </source>
</evidence>
<feature type="domain" description="HAMP" evidence="16">
    <location>
        <begin position="199"/>
        <end position="251"/>
    </location>
</feature>
<comment type="catalytic activity">
    <reaction evidence="1">
        <text>ATP + protein L-histidine = ADP + protein N-phospho-L-histidine.</text>
        <dbReference type="EC" id="2.7.13.3"/>
    </reaction>
</comment>
<evidence type="ECO:0000256" key="10">
    <source>
        <dbReference type="ARBA" id="ARBA00022840"/>
    </source>
</evidence>
<evidence type="ECO:0000256" key="6">
    <source>
        <dbReference type="ARBA" id="ARBA00022679"/>
    </source>
</evidence>
<dbReference type="Gene3D" id="3.30.565.10">
    <property type="entry name" value="Histidine kinase-like ATPase, C-terminal domain"/>
    <property type="match status" value="1"/>
</dbReference>
<proteinExistence type="predicted"/>
<dbReference type="InterPro" id="IPR005467">
    <property type="entry name" value="His_kinase_dom"/>
</dbReference>
<dbReference type="InterPro" id="IPR036890">
    <property type="entry name" value="HATPase_C_sf"/>
</dbReference>
<dbReference type="HOGENOM" id="CLU_000445_89_23_4"/>
<keyword evidence="13 14" id="KW-0472">Membrane</keyword>
<dbReference type="EMBL" id="CP002159">
    <property type="protein sequence ID" value="ADL55670.1"/>
    <property type="molecule type" value="Genomic_DNA"/>
</dbReference>
<dbReference type="InterPro" id="IPR004358">
    <property type="entry name" value="Sig_transdc_His_kin-like_C"/>
</dbReference>
<dbReference type="GO" id="GO:0005886">
    <property type="term" value="C:plasma membrane"/>
    <property type="evidence" value="ECO:0007669"/>
    <property type="project" value="UniProtKB-SubCell"/>
</dbReference>
<keyword evidence="7 14" id="KW-0812">Transmembrane</keyword>
<organism evidence="17 18">
    <name type="scientific">Gallionella capsiferriformans (strain ES-2)</name>
    <name type="common">Gallionella ferruginea capsiferriformans (strain ES-2)</name>
    <dbReference type="NCBI Taxonomy" id="395494"/>
    <lineage>
        <taxon>Bacteria</taxon>
        <taxon>Pseudomonadati</taxon>
        <taxon>Pseudomonadota</taxon>
        <taxon>Betaproteobacteria</taxon>
        <taxon>Nitrosomonadales</taxon>
        <taxon>Gallionellaceae</taxon>
        <taxon>Gallionella</taxon>
    </lineage>
</organism>
<dbReference type="eggNOG" id="COG3850">
    <property type="taxonomic scope" value="Bacteria"/>
</dbReference>
<keyword evidence="9 17" id="KW-0418">Kinase</keyword>